<reference evidence="4 5" key="1">
    <citation type="submission" date="2019-02" db="EMBL/GenBank/DDBJ databases">
        <title>Polymorphobacter sp. isolated from the lake at the Tibet of China.</title>
        <authorList>
            <person name="Li A."/>
        </authorList>
    </citation>
    <scope>NUCLEOTIDE SEQUENCE [LARGE SCALE GENOMIC DNA]</scope>
    <source>
        <strain evidence="4 5">DJ1R-1</strain>
    </source>
</reference>
<gene>
    <name evidence="4" type="ORF">EUV02_09725</name>
</gene>
<keyword evidence="5" id="KW-1185">Reference proteome</keyword>
<dbReference type="InterPro" id="IPR029063">
    <property type="entry name" value="SAM-dependent_MTases_sf"/>
</dbReference>
<dbReference type="Proteomes" id="UP000297737">
    <property type="component" value="Unassembled WGS sequence"/>
</dbReference>
<dbReference type="SUPFAM" id="SSF53335">
    <property type="entry name" value="S-adenosyl-L-methionine-dependent methyltransferases"/>
    <property type="match status" value="1"/>
</dbReference>
<evidence type="ECO:0000256" key="2">
    <source>
        <dbReference type="ARBA" id="ARBA00013346"/>
    </source>
</evidence>
<comment type="similarity">
    <text evidence="1">Belongs to the methyltransferase superfamily. L-isoaspartyl/D-aspartyl protein methyltransferase family.</text>
</comment>
<dbReference type="GO" id="GO:0005737">
    <property type="term" value="C:cytoplasm"/>
    <property type="evidence" value="ECO:0007669"/>
    <property type="project" value="TreeGrafter"/>
</dbReference>
<dbReference type="GO" id="GO:0032259">
    <property type="term" value="P:methylation"/>
    <property type="evidence" value="ECO:0007669"/>
    <property type="project" value="UniProtKB-KW"/>
</dbReference>
<sequence>MIDSQMRTVGVNDPDVLAAVAAVARERFVPAARAALAYVDGAVALGGGRSLVEPMILGLLLTHLRIAPGEKVLIVGAATGYSAAVVGELTSDVTALECDAALAAHARSAGINVVEGPLAAGWAAAAPYDVLLIDGAVPALSAALIAQLREGGRVGMVLIGEDGVGRATVGRVAGGHFGGSSIIETAATPLPGFEAPARFIF</sequence>
<keyword evidence="4" id="KW-0808">Transferase</keyword>
<dbReference type="OrthoDB" id="9798496at2"/>
<dbReference type="PANTHER" id="PTHR11579:SF18">
    <property type="entry name" value="PROTEIN-L-ISOASPARTATE O-METHYLTRANSFERASE"/>
    <property type="match status" value="1"/>
</dbReference>
<evidence type="ECO:0000313" key="5">
    <source>
        <dbReference type="Proteomes" id="UP000297737"/>
    </source>
</evidence>
<evidence type="ECO:0000313" key="4">
    <source>
        <dbReference type="EMBL" id="TFU03882.1"/>
    </source>
</evidence>
<proteinExistence type="inferred from homology"/>
<protein>
    <recommendedName>
        <fullName evidence="2">Protein-L-isoaspartate O-methyltransferase</fullName>
    </recommendedName>
    <alternativeName>
        <fullName evidence="3">Protein L-isoaspartyl methyltransferase</fullName>
    </alternativeName>
</protein>
<dbReference type="Pfam" id="PF01135">
    <property type="entry name" value="PCMT"/>
    <property type="match status" value="1"/>
</dbReference>
<dbReference type="GO" id="GO:0004719">
    <property type="term" value="F:protein-L-isoaspartate (D-aspartate) O-methyltransferase activity"/>
    <property type="evidence" value="ECO:0007669"/>
    <property type="project" value="InterPro"/>
</dbReference>
<name>A0A4Y9EPB3_9SPHN</name>
<evidence type="ECO:0000256" key="3">
    <source>
        <dbReference type="ARBA" id="ARBA00030757"/>
    </source>
</evidence>
<dbReference type="AlphaFoldDB" id="A0A4Y9EPB3"/>
<evidence type="ECO:0000256" key="1">
    <source>
        <dbReference type="ARBA" id="ARBA00005369"/>
    </source>
</evidence>
<dbReference type="Gene3D" id="3.40.50.150">
    <property type="entry name" value="Vaccinia Virus protein VP39"/>
    <property type="match status" value="1"/>
</dbReference>
<dbReference type="EMBL" id="SIHO01000002">
    <property type="protein sequence ID" value="TFU03882.1"/>
    <property type="molecule type" value="Genomic_DNA"/>
</dbReference>
<dbReference type="InterPro" id="IPR000682">
    <property type="entry name" value="PCMT"/>
</dbReference>
<keyword evidence="4" id="KW-0489">Methyltransferase</keyword>
<organism evidence="4 5">
    <name type="scientific">Glacieibacterium arshaanense</name>
    <dbReference type="NCBI Taxonomy" id="2511025"/>
    <lineage>
        <taxon>Bacteria</taxon>
        <taxon>Pseudomonadati</taxon>
        <taxon>Pseudomonadota</taxon>
        <taxon>Alphaproteobacteria</taxon>
        <taxon>Sphingomonadales</taxon>
        <taxon>Sphingosinicellaceae</taxon>
        <taxon>Glacieibacterium</taxon>
    </lineage>
</organism>
<accession>A0A4Y9EPB3</accession>
<dbReference type="PANTHER" id="PTHR11579">
    <property type="entry name" value="PROTEIN-L-ISOASPARTATE O-METHYLTRANSFERASE"/>
    <property type="match status" value="1"/>
</dbReference>
<comment type="caution">
    <text evidence="4">The sequence shown here is derived from an EMBL/GenBank/DDBJ whole genome shotgun (WGS) entry which is preliminary data.</text>
</comment>